<dbReference type="Gene3D" id="1.10.10.10">
    <property type="entry name" value="Winged helix-like DNA-binding domain superfamily/Winged helix DNA-binding domain"/>
    <property type="match status" value="1"/>
</dbReference>
<dbReference type="Proteomes" id="UP000243542">
    <property type="component" value="Unassembled WGS sequence"/>
</dbReference>
<dbReference type="PANTHER" id="PTHR43252:SF2">
    <property type="entry name" value="TRANSCRIPTION REGULATOR, PADR-LIKE FAMILY"/>
    <property type="match status" value="1"/>
</dbReference>
<evidence type="ECO:0000313" key="3">
    <source>
        <dbReference type="Proteomes" id="UP000243542"/>
    </source>
</evidence>
<gene>
    <name evidence="2" type="ORF">ATK36_2460</name>
</gene>
<dbReference type="Pfam" id="PF03551">
    <property type="entry name" value="PadR"/>
    <property type="match status" value="1"/>
</dbReference>
<dbReference type="InterPro" id="IPR005149">
    <property type="entry name" value="Tscrpt_reg_PadR_N"/>
</dbReference>
<accession>A0A2A9F7M8</accession>
<comment type="caution">
    <text evidence="2">The sequence shown here is derived from an EMBL/GenBank/DDBJ whole genome shotgun (WGS) entry which is preliminary data.</text>
</comment>
<protein>
    <submittedName>
        <fullName evidence="2">PadR family transcriptional regulator</fullName>
    </submittedName>
</protein>
<dbReference type="AlphaFoldDB" id="A0A2A9F7M8"/>
<dbReference type="EMBL" id="PDJK01000002">
    <property type="protein sequence ID" value="PFG47417.1"/>
    <property type="molecule type" value="Genomic_DNA"/>
</dbReference>
<dbReference type="RefSeq" id="WP_098511345.1">
    <property type="nucleotide sequence ID" value="NZ_JBIAKZ010000011.1"/>
</dbReference>
<reference evidence="2 3" key="1">
    <citation type="submission" date="2017-10" db="EMBL/GenBank/DDBJ databases">
        <title>Sequencing the genomes of 1000 actinobacteria strains.</title>
        <authorList>
            <person name="Klenk H.-P."/>
        </authorList>
    </citation>
    <scope>NUCLEOTIDE SEQUENCE [LARGE SCALE GENOMIC DNA]</scope>
    <source>
        <strain evidence="2 3">DSM 46092</strain>
    </source>
</reference>
<dbReference type="InterPro" id="IPR036388">
    <property type="entry name" value="WH-like_DNA-bd_sf"/>
</dbReference>
<keyword evidence="3" id="KW-1185">Reference proteome</keyword>
<dbReference type="SUPFAM" id="SSF46785">
    <property type="entry name" value="Winged helix' DNA-binding domain"/>
    <property type="match status" value="1"/>
</dbReference>
<feature type="domain" description="Transcription regulator PadR N-terminal" evidence="1">
    <location>
        <begin position="13"/>
        <end position="87"/>
    </location>
</feature>
<dbReference type="PANTHER" id="PTHR43252">
    <property type="entry name" value="TRANSCRIPTIONAL REGULATOR YQJI"/>
    <property type="match status" value="1"/>
</dbReference>
<proteinExistence type="predicted"/>
<evidence type="ECO:0000313" key="2">
    <source>
        <dbReference type="EMBL" id="PFG47417.1"/>
    </source>
</evidence>
<evidence type="ECO:0000259" key="1">
    <source>
        <dbReference type="Pfam" id="PF03551"/>
    </source>
</evidence>
<organism evidence="2 3">
    <name type="scientific">Amycolatopsis sulphurea</name>
    <dbReference type="NCBI Taxonomy" id="76022"/>
    <lineage>
        <taxon>Bacteria</taxon>
        <taxon>Bacillati</taxon>
        <taxon>Actinomycetota</taxon>
        <taxon>Actinomycetes</taxon>
        <taxon>Pseudonocardiales</taxon>
        <taxon>Pseudonocardiaceae</taxon>
        <taxon>Amycolatopsis</taxon>
    </lineage>
</organism>
<name>A0A2A9F7M8_9PSEU</name>
<sequence>MVSPKLTPLGVAVLELLHERPMHPYEMAQLMRERYAGNRVKLKAGSLYHTVDRLLRNDYLEIIETQRDGRRPERTVYAMTEAGRDAFVQRARQMVGDIAEEYPEILSGLAVLDELGRETALLELEHRSTKLRAAIAADQVILERVRRDGTPEIYWLDVRYAAAHREFELTWVEQLYADLSEGRIPLRGHAADPKLELVKESHDRKTG</sequence>
<dbReference type="InterPro" id="IPR036390">
    <property type="entry name" value="WH_DNA-bd_sf"/>
</dbReference>